<evidence type="ECO:0000313" key="3">
    <source>
        <dbReference type="Proteomes" id="UP000054565"/>
    </source>
</evidence>
<dbReference type="Proteomes" id="UP000054565">
    <property type="component" value="Unassembled WGS sequence"/>
</dbReference>
<feature type="compositionally biased region" description="Basic and acidic residues" evidence="1">
    <location>
        <begin position="82"/>
        <end position="96"/>
    </location>
</feature>
<organism evidence="2 3">
    <name type="scientific">Coccidioides immitis RMSCC 2394</name>
    <dbReference type="NCBI Taxonomy" id="404692"/>
    <lineage>
        <taxon>Eukaryota</taxon>
        <taxon>Fungi</taxon>
        <taxon>Dikarya</taxon>
        <taxon>Ascomycota</taxon>
        <taxon>Pezizomycotina</taxon>
        <taxon>Eurotiomycetes</taxon>
        <taxon>Eurotiomycetidae</taxon>
        <taxon>Onygenales</taxon>
        <taxon>Onygenaceae</taxon>
        <taxon>Coccidioides</taxon>
    </lineage>
</organism>
<proteinExistence type="predicted"/>
<dbReference type="EMBL" id="DS028095">
    <property type="protein sequence ID" value="KMP04979.1"/>
    <property type="molecule type" value="Genomic_DNA"/>
</dbReference>
<feature type="region of interest" description="Disordered" evidence="1">
    <location>
        <begin position="69"/>
        <end position="96"/>
    </location>
</feature>
<protein>
    <submittedName>
        <fullName evidence="2">Uncharacterized protein</fullName>
    </submittedName>
</protein>
<feature type="region of interest" description="Disordered" evidence="1">
    <location>
        <begin position="15"/>
        <end position="39"/>
    </location>
</feature>
<evidence type="ECO:0000313" key="2">
    <source>
        <dbReference type="EMBL" id="KMP04979.1"/>
    </source>
</evidence>
<reference evidence="3" key="1">
    <citation type="journal article" date="2010" name="Genome Res.">
        <title>Population genomic sequencing of Coccidioides fungi reveals recent hybridization and transposon control.</title>
        <authorList>
            <person name="Neafsey D.E."/>
            <person name="Barker B.M."/>
            <person name="Sharpton T.J."/>
            <person name="Stajich J.E."/>
            <person name="Park D.J."/>
            <person name="Whiston E."/>
            <person name="Hung C.-Y."/>
            <person name="McMahan C."/>
            <person name="White J."/>
            <person name="Sykes S."/>
            <person name="Heiman D."/>
            <person name="Young S."/>
            <person name="Zeng Q."/>
            <person name="Abouelleil A."/>
            <person name="Aftuck L."/>
            <person name="Bessette D."/>
            <person name="Brown A."/>
            <person name="FitzGerald M."/>
            <person name="Lui A."/>
            <person name="Macdonald J.P."/>
            <person name="Priest M."/>
            <person name="Orbach M.J."/>
            <person name="Galgiani J.N."/>
            <person name="Kirkland T.N."/>
            <person name="Cole G.T."/>
            <person name="Birren B.W."/>
            <person name="Henn M.R."/>
            <person name="Taylor J.W."/>
            <person name="Rounsley S.D."/>
        </authorList>
    </citation>
    <scope>NUCLEOTIDE SEQUENCE [LARGE SCALE GENOMIC DNA]</scope>
    <source>
        <strain evidence="3">RMSCC 2394</strain>
    </source>
</reference>
<accession>A0A0J6YD63</accession>
<dbReference type="AlphaFoldDB" id="A0A0J6YD63"/>
<sequence>MVEQLSINLSVPEKSGVFKGAGSETSMLPGTGDLGLSSEQAPTDLSIEEDSHLGRKKQKHVTPALFALRRNGRPQDAPARLSSRDPEWAPESREGFDRVSLGPNFRLQRFTSDSINGRRMMSSIRSPVYRVHNGTCANVCGIEAKSLHSAALF</sequence>
<name>A0A0J6YD63_COCIT</name>
<gene>
    <name evidence="2" type="ORF">CIRG_04660</name>
</gene>
<evidence type="ECO:0000256" key="1">
    <source>
        <dbReference type="SAM" id="MobiDB-lite"/>
    </source>
</evidence>